<dbReference type="Gene3D" id="3.40.50.2020">
    <property type="match status" value="1"/>
</dbReference>
<keyword evidence="2 4" id="KW-0808">Transferase</keyword>
<dbReference type="CDD" id="cd06223">
    <property type="entry name" value="PRTases_typeI"/>
    <property type="match status" value="1"/>
</dbReference>
<evidence type="ECO:0000256" key="2">
    <source>
        <dbReference type="ARBA" id="ARBA00022679"/>
    </source>
</evidence>
<dbReference type="InterPro" id="IPR029057">
    <property type="entry name" value="PRTase-like"/>
</dbReference>
<evidence type="ECO:0000256" key="1">
    <source>
        <dbReference type="ARBA" id="ARBA00022676"/>
    </source>
</evidence>
<reference evidence="4 5" key="1">
    <citation type="submission" date="2019-06" db="EMBL/GenBank/DDBJ databases">
        <title>Quisquiliibacterium sp. nov., isolated from a maize field.</title>
        <authorList>
            <person name="Lin S.-Y."/>
            <person name="Tsai C.-F."/>
            <person name="Young C.-C."/>
        </authorList>
    </citation>
    <scope>NUCLEOTIDE SEQUENCE [LARGE SCALE GENOMIC DNA]</scope>
    <source>
        <strain evidence="4 5">CC-CFT501</strain>
    </source>
</reference>
<dbReference type="InterPro" id="IPR000836">
    <property type="entry name" value="PRTase_dom"/>
</dbReference>
<accession>A0A5C8NJ09</accession>
<organism evidence="4 5">
    <name type="scientific">Zeimonas arvi</name>
    <dbReference type="NCBI Taxonomy" id="2498847"/>
    <lineage>
        <taxon>Bacteria</taxon>
        <taxon>Pseudomonadati</taxon>
        <taxon>Pseudomonadota</taxon>
        <taxon>Betaproteobacteria</taxon>
        <taxon>Burkholderiales</taxon>
        <taxon>Burkholderiaceae</taxon>
        <taxon>Zeimonas</taxon>
    </lineage>
</organism>
<dbReference type="RefSeq" id="WP_147705923.1">
    <property type="nucleotide sequence ID" value="NZ_VDUY01000011.1"/>
</dbReference>
<keyword evidence="5" id="KW-1185">Reference proteome</keyword>
<dbReference type="PANTHER" id="PTHR43363">
    <property type="entry name" value="HYPOXANTHINE PHOSPHORIBOSYLTRANSFERASE"/>
    <property type="match status" value="1"/>
</dbReference>
<dbReference type="SUPFAM" id="SSF53271">
    <property type="entry name" value="PRTase-like"/>
    <property type="match status" value="1"/>
</dbReference>
<dbReference type="Proteomes" id="UP000321548">
    <property type="component" value="Unassembled WGS sequence"/>
</dbReference>
<evidence type="ECO:0000313" key="5">
    <source>
        <dbReference type="Proteomes" id="UP000321548"/>
    </source>
</evidence>
<keyword evidence="1 4" id="KW-0328">Glycosyltransferase</keyword>
<name>A0A5C8NJ09_9BURK</name>
<dbReference type="EMBL" id="VDUY01000011">
    <property type="protein sequence ID" value="TXL61789.1"/>
    <property type="molecule type" value="Genomic_DNA"/>
</dbReference>
<dbReference type="Pfam" id="PF00156">
    <property type="entry name" value="Pribosyltran"/>
    <property type="match status" value="1"/>
</dbReference>
<dbReference type="AlphaFoldDB" id="A0A5C8NJ09"/>
<dbReference type="OrthoDB" id="307631at2"/>
<feature type="domain" description="Phosphoribosyltransferase" evidence="3">
    <location>
        <begin position="7"/>
        <end position="155"/>
    </location>
</feature>
<evidence type="ECO:0000313" key="4">
    <source>
        <dbReference type="EMBL" id="TXL61789.1"/>
    </source>
</evidence>
<dbReference type="GO" id="GO:0016757">
    <property type="term" value="F:glycosyltransferase activity"/>
    <property type="evidence" value="ECO:0007669"/>
    <property type="project" value="UniProtKB-KW"/>
</dbReference>
<protein>
    <submittedName>
        <fullName evidence="4">Phosphoribosyltransferase</fullName>
    </submittedName>
</protein>
<comment type="caution">
    <text evidence="4">The sequence shown here is derived from an EMBL/GenBank/DDBJ whole genome shotgun (WGS) entry which is preliminary data.</text>
</comment>
<evidence type="ECO:0000259" key="3">
    <source>
        <dbReference type="Pfam" id="PF00156"/>
    </source>
</evidence>
<sequence length="168" mass="19237">MKDLYVSWDEYNRLIEKLALKIWESGWNFDAIVCLARGGLRIGDVLSRLFDKPLGVLFTSSYREEGGTRQSRLMIAEHMSSAAPLPGPRWLLADDLVDSGVTLVEVLPALQRRYPQVQEIRSAVLWAKGSSVAQPDYCIEHLPSNPWIHQPFEEYDHMRPSDLKVRWG</sequence>
<gene>
    <name evidence="4" type="ORF">FHP08_18140</name>
</gene>
<proteinExistence type="predicted"/>
<dbReference type="PANTHER" id="PTHR43363:SF1">
    <property type="entry name" value="HYPOXANTHINE-GUANINE PHOSPHORIBOSYLTRANSFERASE"/>
    <property type="match status" value="1"/>
</dbReference>